<keyword evidence="2" id="KW-1185">Reference proteome</keyword>
<sequence length="183" mass="20362">MAESLVPALTSIAEEEEVVFDPDAITDPARLKRLRTTAQMVHTNAGKKLLQSVRIGEDWDTVRAYRVVYVREFDSLEQHHDRYVRCNAPNCSTAGNEESAHVNGFKRRYSANVVLPGPYTDRSADYDIGKRSNSYVGSSSGPYNDCTTVCPADVNISRRSSLFISGLSVHAGDYSHHPRPDDQ</sequence>
<dbReference type="EMBL" id="GL732579">
    <property type="protein sequence ID" value="EFX74927.1"/>
    <property type="molecule type" value="Genomic_DNA"/>
</dbReference>
<name>E9H045_DAPPU</name>
<proteinExistence type="predicted"/>
<dbReference type="KEGG" id="dpx:DAPPUDRAFT_323901"/>
<organism evidence="1 2">
    <name type="scientific">Daphnia pulex</name>
    <name type="common">Water flea</name>
    <dbReference type="NCBI Taxonomy" id="6669"/>
    <lineage>
        <taxon>Eukaryota</taxon>
        <taxon>Metazoa</taxon>
        <taxon>Ecdysozoa</taxon>
        <taxon>Arthropoda</taxon>
        <taxon>Crustacea</taxon>
        <taxon>Branchiopoda</taxon>
        <taxon>Diplostraca</taxon>
        <taxon>Cladocera</taxon>
        <taxon>Anomopoda</taxon>
        <taxon>Daphniidae</taxon>
        <taxon>Daphnia</taxon>
    </lineage>
</organism>
<dbReference type="PANTHER" id="PTHR13361:SF1">
    <property type="entry name" value="WW DOMAIN-BINDING PROTEIN 11"/>
    <property type="match status" value="1"/>
</dbReference>
<accession>E9H045</accession>
<dbReference type="AlphaFoldDB" id="E9H045"/>
<dbReference type="PANTHER" id="PTHR13361">
    <property type="entry name" value="WW DOMAIN-BINDING PROTEIN 11"/>
    <property type="match status" value="1"/>
</dbReference>
<evidence type="ECO:0000313" key="2">
    <source>
        <dbReference type="Proteomes" id="UP000000305"/>
    </source>
</evidence>
<dbReference type="InParanoid" id="E9H045"/>
<reference evidence="1 2" key="1">
    <citation type="journal article" date="2011" name="Science">
        <title>The ecoresponsive genome of Daphnia pulex.</title>
        <authorList>
            <person name="Colbourne J.K."/>
            <person name="Pfrender M.E."/>
            <person name="Gilbert D."/>
            <person name="Thomas W.K."/>
            <person name="Tucker A."/>
            <person name="Oakley T.H."/>
            <person name="Tokishita S."/>
            <person name="Aerts A."/>
            <person name="Arnold G.J."/>
            <person name="Basu M.K."/>
            <person name="Bauer D.J."/>
            <person name="Caceres C.E."/>
            <person name="Carmel L."/>
            <person name="Casola C."/>
            <person name="Choi J.H."/>
            <person name="Detter J.C."/>
            <person name="Dong Q."/>
            <person name="Dusheyko S."/>
            <person name="Eads B.D."/>
            <person name="Frohlich T."/>
            <person name="Geiler-Samerotte K.A."/>
            <person name="Gerlach D."/>
            <person name="Hatcher P."/>
            <person name="Jogdeo S."/>
            <person name="Krijgsveld J."/>
            <person name="Kriventseva E.V."/>
            <person name="Kultz D."/>
            <person name="Laforsch C."/>
            <person name="Lindquist E."/>
            <person name="Lopez J."/>
            <person name="Manak J.R."/>
            <person name="Muller J."/>
            <person name="Pangilinan J."/>
            <person name="Patwardhan R.P."/>
            <person name="Pitluck S."/>
            <person name="Pritham E.J."/>
            <person name="Rechtsteiner A."/>
            <person name="Rho M."/>
            <person name="Rogozin I.B."/>
            <person name="Sakarya O."/>
            <person name="Salamov A."/>
            <person name="Schaack S."/>
            <person name="Shapiro H."/>
            <person name="Shiga Y."/>
            <person name="Skalitzky C."/>
            <person name="Smith Z."/>
            <person name="Souvorov A."/>
            <person name="Sung W."/>
            <person name="Tang Z."/>
            <person name="Tsuchiya D."/>
            <person name="Tu H."/>
            <person name="Vos H."/>
            <person name="Wang M."/>
            <person name="Wolf Y.I."/>
            <person name="Yamagata H."/>
            <person name="Yamada T."/>
            <person name="Ye Y."/>
            <person name="Shaw J.R."/>
            <person name="Andrews J."/>
            <person name="Crease T.J."/>
            <person name="Tang H."/>
            <person name="Lucas S.M."/>
            <person name="Robertson H.M."/>
            <person name="Bork P."/>
            <person name="Koonin E.V."/>
            <person name="Zdobnov E.M."/>
            <person name="Grigoriev I.V."/>
            <person name="Lynch M."/>
            <person name="Boore J.L."/>
        </authorList>
    </citation>
    <scope>NUCLEOTIDE SEQUENCE [LARGE SCALE GENOMIC DNA]</scope>
</reference>
<dbReference type="Proteomes" id="UP000000305">
    <property type="component" value="Unassembled WGS sequence"/>
</dbReference>
<gene>
    <name evidence="1" type="ORF">DAPPUDRAFT_323901</name>
</gene>
<protein>
    <submittedName>
        <fullName evidence="1">Uncharacterized protein</fullName>
    </submittedName>
</protein>
<dbReference type="HOGENOM" id="CLU_1476613_0_0_1"/>
<evidence type="ECO:0000313" key="1">
    <source>
        <dbReference type="EMBL" id="EFX74927.1"/>
    </source>
</evidence>